<dbReference type="STRING" id="1411621.AUC43_00410"/>
<dbReference type="RefSeq" id="WP_068188335.1">
    <property type="nucleotide sequence ID" value="NZ_CP013909.1"/>
</dbReference>
<name>A0A0U3ST17_9BACT</name>
<dbReference type="PANTHER" id="PTHR12147">
    <property type="entry name" value="METALLOPEPTIDASE M28 FAMILY MEMBER"/>
    <property type="match status" value="1"/>
</dbReference>
<dbReference type="SUPFAM" id="SSF53187">
    <property type="entry name" value="Zn-dependent exopeptidases"/>
    <property type="match status" value="1"/>
</dbReference>
<evidence type="ECO:0000259" key="1">
    <source>
        <dbReference type="Pfam" id="PF04389"/>
    </source>
</evidence>
<dbReference type="InterPro" id="IPR045175">
    <property type="entry name" value="M28_fam"/>
</dbReference>
<dbReference type="GO" id="GO:0006508">
    <property type="term" value="P:proteolysis"/>
    <property type="evidence" value="ECO:0007669"/>
    <property type="project" value="InterPro"/>
</dbReference>
<organism evidence="2 3">
    <name type="scientific">Hymenobacter sedentarius</name>
    <dbReference type="NCBI Taxonomy" id="1411621"/>
    <lineage>
        <taxon>Bacteria</taxon>
        <taxon>Pseudomonadati</taxon>
        <taxon>Bacteroidota</taxon>
        <taxon>Cytophagia</taxon>
        <taxon>Cytophagales</taxon>
        <taxon>Hymenobacteraceae</taxon>
        <taxon>Hymenobacter</taxon>
    </lineage>
</organism>
<evidence type="ECO:0000313" key="2">
    <source>
        <dbReference type="EMBL" id="ALW83699.1"/>
    </source>
</evidence>
<gene>
    <name evidence="2" type="ORF">AUC43_00410</name>
</gene>
<proteinExistence type="predicted"/>
<evidence type="ECO:0000313" key="3">
    <source>
        <dbReference type="Proteomes" id="UP000059542"/>
    </source>
</evidence>
<dbReference type="OrthoDB" id="9789219at2"/>
<sequence>MPADQSRLHADVAFLTNLHPARNCHNLQSLNKAADYIKGCFEKLQTTVSEQAFLADGRRYRNIIASFGPPEAERLIVGAHYDVCGDQPGADDNASAVAGLLETARLLHLSRAPLRHRIDFVAYANEEPPYFATEHMGSAVHARALHAAKAKVRGMLCYEMIGYFSDEPNSQSFPNEALAQLYPSTGNFIVVVGKTGQEAFTQQVQALMQPHAGTLDVQRINLPEALGGLAGLSDHRNYWAQGYNAVMINDTSFLRNPHYHQKSDTIETLDFPRMAQVVDGAFGALLGL</sequence>
<keyword evidence="3" id="KW-1185">Reference proteome</keyword>
<dbReference type="PANTHER" id="PTHR12147:SF26">
    <property type="entry name" value="PEPTIDASE M28 DOMAIN-CONTAINING PROTEIN"/>
    <property type="match status" value="1"/>
</dbReference>
<protein>
    <submittedName>
        <fullName evidence="2">Peptidase M28</fullName>
    </submittedName>
</protein>
<feature type="domain" description="Peptidase M28" evidence="1">
    <location>
        <begin position="62"/>
        <end position="278"/>
    </location>
</feature>
<dbReference type="Gene3D" id="3.40.630.10">
    <property type="entry name" value="Zn peptidases"/>
    <property type="match status" value="1"/>
</dbReference>
<dbReference type="Proteomes" id="UP000059542">
    <property type="component" value="Chromosome"/>
</dbReference>
<dbReference type="EMBL" id="CP013909">
    <property type="protein sequence ID" value="ALW83699.1"/>
    <property type="molecule type" value="Genomic_DNA"/>
</dbReference>
<dbReference type="Pfam" id="PF04389">
    <property type="entry name" value="Peptidase_M28"/>
    <property type="match status" value="1"/>
</dbReference>
<dbReference type="KEGG" id="hyg:AUC43_00410"/>
<reference evidence="2 3" key="1">
    <citation type="submission" date="2015-12" db="EMBL/GenBank/DDBJ databases">
        <authorList>
            <person name="Shamseldin A."/>
            <person name="Moawad H."/>
            <person name="Abd El-Rahim W.M."/>
            <person name="Sadowsky M.J."/>
        </authorList>
    </citation>
    <scope>NUCLEOTIDE SEQUENCE [LARGE SCALE GENOMIC DNA]</scope>
    <source>
        <strain evidence="2 3">DG5B</strain>
    </source>
</reference>
<dbReference type="AlphaFoldDB" id="A0A0U3ST17"/>
<accession>A0A0U3ST17</accession>
<dbReference type="InterPro" id="IPR007484">
    <property type="entry name" value="Peptidase_M28"/>
</dbReference>
<dbReference type="GO" id="GO:0008235">
    <property type="term" value="F:metalloexopeptidase activity"/>
    <property type="evidence" value="ECO:0007669"/>
    <property type="project" value="InterPro"/>
</dbReference>